<evidence type="ECO:0000313" key="3">
    <source>
        <dbReference type="Proteomes" id="UP001472677"/>
    </source>
</evidence>
<evidence type="ECO:0000313" key="2">
    <source>
        <dbReference type="EMBL" id="KAK8479802.1"/>
    </source>
</evidence>
<comment type="caution">
    <text evidence="2">The sequence shown here is derived from an EMBL/GenBank/DDBJ whole genome shotgun (WGS) entry which is preliminary data.</text>
</comment>
<gene>
    <name evidence="2" type="ORF">V6N12_013124</name>
</gene>
<feature type="region of interest" description="Disordered" evidence="1">
    <location>
        <begin position="53"/>
        <end position="72"/>
    </location>
</feature>
<evidence type="ECO:0000256" key="1">
    <source>
        <dbReference type="SAM" id="MobiDB-lite"/>
    </source>
</evidence>
<dbReference type="EMBL" id="JBBPBM010002201">
    <property type="protein sequence ID" value="KAK8479802.1"/>
    <property type="molecule type" value="Genomic_DNA"/>
</dbReference>
<proteinExistence type="predicted"/>
<feature type="compositionally biased region" description="Polar residues" evidence="1">
    <location>
        <begin position="53"/>
        <end position="66"/>
    </location>
</feature>
<organism evidence="2 3">
    <name type="scientific">Hibiscus sabdariffa</name>
    <name type="common">roselle</name>
    <dbReference type="NCBI Taxonomy" id="183260"/>
    <lineage>
        <taxon>Eukaryota</taxon>
        <taxon>Viridiplantae</taxon>
        <taxon>Streptophyta</taxon>
        <taxon>Embryophyta</taxon>
        <taxon>Tracheophyta</taxon>
        <taxon>Spermatophyta</taxon>
        <taxon>Magnoliopsida</taxon>
        <taxon>eudicotyledons</taxon>
        <taxon>Gunneridae</taxon>
        <taxon>Pentapetalae</taxon>
        <taxon>rosids</taxon>
        <taxon>malvids</taxon>
        <taxon>Malvales</taxon>
        <taxon>Malvaceae</taxon>
        <taxon>Malvoideae</taxon>
        <taxon>Hibiscus</taxon>
    </lineage>
</organism>
<reference evidence="2 3" key="1">
    <citation type="journal article" date="2024" name="G3 (Bethesda)">
        <title>Genome assembly of Hibiscus sabdariffa L. provides insights into metabolisms of medicinal natural products.</title>
        <authorList>
            <person name="Kim T."/>
        </authorList>
    </citation>
    <scope>NUCLEOTIDE SEQUENCE [LARGE SCALE GENOMIC DNA]</scope>
    <source>
        <strain evidence="2">TK-2024</strain>
        <tissue evidence="2">Old leaves</tissue>
    </source>
</reference>
<accession>A0ABR1ZHK3</accession>
<name>A0ABR1ZHK3_9ROSI</name>
<keyword evidence="3" id="KW-1185">Reference proteome</keyword>
<protein>
    <submittedName>
        <fullName evidence="2">Uncharacterized protein</fullName>
    </submittedName>
</protein>
<dbReference type="Proteomes" id="UP001472677">
    <property type="component" value="Unassembled WGS sequence"/>
</dbReference>
<sequence length="72" mass="7887">MNGEQTYGGRTVAEEGHRMGHTWVDSTVQMPSRSDDFTLTTWHNLVSPRDSTVTAVDSQARGSSNCHHARAG</sequence>
<feature type="region of interest" description="Disordered" evidence="1">
    <location>
        <begin position="1"/>
        <end position="20"/>
    </location>
</feature>